<organism evidence="1">
    <name type="scientific">Arion vulgaris</name>
    <dbReference type="NCBI Taxonomy" id="1028688"/>
    <lineage>
        <taxon>Eukaryota</taxon>
        <taxon>Metazoa</taxon>
        <taxon>Spiralia</taxon>
        <taxon>Lophotrochozoa</taxon>
        <taxon>Mollusca</taxon>
        <taxon>Gastropoda</taxon>
        <taxon>Heterobranchia</taxon>
        <taxon>Euthyneura</taxon>
        <taxon>Panpulmonata</taxon>
        <taxon>Eupulmonata</taxon>
        <taxon>Stylommatophora</taxon>
        <taxon>Helicina</taxon>
        <taxon>Arionoidea</taxon>
        <taxon>Arionidae</taxon>
        <taxon>Arion</taxon>
    </lineage>
</organism>
<dbReference type="PANTHER" id="PTHR21224">
    <property type="entry name" value="INTEGRATOR COMPLEX SUBUNIT 1"/>
    <property type="match status" value="1"/>
</dbReference>
<dbReference type="PANTHER" id="PTHR21224:SF1">
    <property type="entry name" value="INTEGRATOR COMPLEX SUBUNIT 1"/>
    <property type="match status" value="1"/>
</dbReference>
<dbReference type="GO" id="GO:0034474">
    <property type="term" value="P:U2 snRNA 3'-end processing"/>
    <property type="evidence" value="ECO:0007669"/>
    <property type="project" value="InterPro"/>
</dbReference>
<accession>A0A0B6Z8G6</accession>
<proteinExistence type="predicted"/>
<reference evidence="1" key="1">
    <citation type="submission" date="2014-12" db="EMBL/GenBank/DDBJ databases">
        <title>Insight into the proteome of Arion vulgaris.</title>
        <authorList>
            <person name="Aradska J."/>
            <person name="Bulat T."/>
            <person name="Smidak R."/>
            <person name="Sarate P."/>
            <person name="Gangsoo J."/>
            <person name="Sialana F."/>
            <person name="Bilban M."/>
            <person name="Lubec G."/>
        </authorList>
    </citation>
    <scope>NUCLEOTIDE SEQUENCE</scope>
    <source>
        <tissue evidence="1">Skin</tissue>
    </source>
</reference>
<dbReference type="AlphaFoldDB" id="A0A0B6Z8G6"/>
<protein>
    <submittedName>
        <fullName evidence="1">Uncharacterized protein</fullName>
    </submittedName>
</protein>
<feature type="non-terminal residue" evidence="1">
    <location>
        <position position="88"/>
    </location>
</feature>
<dbReference type="GO" id="GO:0032039">
    <property type="term" value="C:integrator complex"/>
    <property type="evidence" value="ECO:0007669"/>
    <property type="project" value="InterPro"/>
</dbReference>
<name>A0A0B6Z8G6_9EUPU</name>
<dbReference type="EMBL" id="HACG01017802">
    <property type="protein sequence ID" value="CEK64667.1"/>
    <property type="molecule type" value="Transcribed_RNA"/>
</dbReference>
<dbReference type="InterPro" id="IPR038902">
    <property type="entry name" value="INTS1"/>
</dbReference>
<gene>
    <name evidence="1" type="primary">ORF52489</name>
</gene>
<feature type="non-terminal residue" evidence="1">
    <location>
        <position position="1"/>
    </location>
</feature>
<sequence length="88" mass="10172">DYLKALRMLLREIVRCTRLDMNFSTFCLGLMQERTEAKFVEMEATLKERYLTSIADLISMDILLSVAPNMREAATSLMQGDHKNLELI</sequence>
<evidence type="ECO:0000313" key="1">
    <source>
        <dbReference type="EMBL" id="CEK64667.1"/>
    </source>
</evidence>